<protein>
    <submittedName>
        <fullName evidence="1">Uncharacterized protein</fullName>
    </submittedName>
</protein>
<reference evidence="1" key="1">
    <citation type="submission" date="2022-10" db="EMBL/GenBank/DDBJ databases">
        <title>Complete Genome of Trichothecium roseum strain YXFP-22015, a Plant Pathogen Isolated from Citrus.</title>
        <authorList>
            <person name="Wang Y."/>
            <person name="Zhu L."/>
        </authorList>
    </citation>
    <scope>NUCLEOTIDE SEQUENCE</scope>
    <source>
        <strain evidence="1">YXFP-22015</strain>
    </source>
</reference>
<proteinExistence type="predicted"/>
<evidence type="ECO:0000313" key="2">
    <source>
        <dbReference type="Proteomes" id="UP001163324"/>
    </source>
</evidence>
<accession>A0ACC0V6W3</accession>
<dbReference type="Proteomes" id="UP001163324">
    <property type="component" value="Chromosome 3"/>
</dbReference>
<gene>
    <name evidence="1" type="ORF">N3K66_003261</name>
</gene>
<evidence type="ECO:0000313" key="1">
    <source>
        <dbReference type="EMBL" id="KAI9901444.1"/>
    </source>
</evidence>
<organism evidence="1 2">
    <name type="scientific">Trichothecium roseum</name>
    <dbReference type="NCBI Taxonomy" id="47278"/>
    <lineage>
        <taxon>Eukaryota</taxon>
        <taxon>Fungi</taxon>
        <taxon>Dikarya</taxon>
        <taxon>Ascomycota</taxon>
        <taxon>Pezizomycotina</taxon>
        <taxon>Sordariomycetes</taxon>
        <taxon>Hypocreomycetidae</taxon>
        <taxon>Hypocreales</taxon>
        <taxon>Hypocreales incertae sedis</taxon>
        <taxon>Trichothecium</taxon>
    </lineage>
</organism>
<keyword evidence="2" id="KW-1185">Reference proteome</keyword>
<comment type="caution">
    <text evidence="1">The sequence shown here is derived from an EMBL/GenBank/DDBJ whole genome shotgun (WGS) entry which is preliminary data.</text>
</comment>
<name>A0ACC0V6W3_9HYPO</name>
<dbReference type="EMBL" id="CM047942">
    <property type="protein sequence ID" value="KAI9901444.1"/>
    <property type="molecule type" value="Genomic_DNA"/>
</dbReference>
<sequence>MSTEDQITPADVSVSGGSDTEAGTRGQKDNETSRERTVAAAAAASSVKKPTTFKSVPINKKFLTKTTTPSPTAKPADLIKSGTSTPPTGTSTLSASRPRLVAKTGTAGRDASPRLSSAVNGGTPGSAPDPAAVWNKNRPVPVPDPKKFTDEELKKYGIHMASRLNEDDANGQGKWADIDDDDEDWAPEAITWGDGTKTAVPQLDDLPPPAAQQPQPTEVPPSSSTKPVTENPNPPTPATITAKPPGRGGLILKSAQQEKATLVAKPPPPPGPAKSPWAALPPVDKASPAATEPTQTGTVRGIIRESSPLKGAAAPAPAPKEIAADDFNRSSWRDAPTQGNRELFNSQSGRYEPVASDRRGSFARDQAKHPALLQRAGPTDQPAEPSSAFQTRRMSQDMSFSRRRASSNVSGGSGAYYRTMKGNEGHGLPPPDSLDARRPSIAGSLTSPIAQYAIPSHGPGPHGMPPTQPWGSQTSPASTFTGPQRVGPGLAQGSNTVQPQPQPQAPHGQPTQDDVEYQKQLMRERNELARKRRQEQEAAEEAARHERIQKKLEAMGPAPPKKSEKPEAQDTSRPTHIQQREHSEPVKPLQNAPIGPAKEGAQSDNSPGSQDLQSPRMEQAVNVPTNAMSSRRPSHGQEGRSNMWNGPGPRPDRLRSWNSNAPPPTRNVWASTDTDRALGNGTFNVPAAPGGPGTSSQNGPPPIGPPGGPRQAAPGRPQPPGPIGSRYVPAPDLANKWVSAVADNDRKMRDERLADRMERDRQMIEQGLTIDDAQPVIKDTWRPVNVSDGSRLNRSTSDTSHSMHGKAHGDGIIHTIQGPSPAGPPGVIGSGSASMLRQTSQGTSSSQRTSRFFPSKDIRQEEHFAATPSRPLSPSPPPPDMEGHPAYDGNTIHPHVSLPKPQPVVKLPPNSAPVPPRQPRTSFGWANPPAFRDVVRGASAPQQSPMGRAKENSQQAWQQKFNSLLNVGKLSPPRAMRVDPTSKSALDYMVHQTPATVSLPGKGLIPPHTATTTSETKPMAEECFDEQEIGSLPRVKMPHVVAEAAWEPAVAQTKPLPKKFLVHPTIMEPYHFSADVVGSGTAVRIFFPGMNDAKFVTLPFSASRGARGGRVRGRGRGRGGGDHGHNNADKSDTTSTQGDHAPSKPLRRGRGGGYRGRSSSNWNSHAQNQAPIHA</sequence>